<feature type="compositionally biased region" description="Basic and acidic residues" evidence="1">
    <location>
        <begin position="338"/>
        <end position="348"/>
    </location>
</feature>
<accession>A0A376C106</accession>
<dbReference type="AlphaFoldDB" id="A0A376C106"/>
<reference evidence="3 4" key="1">
    <citation type="submission" date="2018-06" db="EMBL/GenBank/DDBJ databases">
        <authorList>
            <consortium name="Pathogen Informatics"/>
            <person name="Doyle S."/>
        </authorList>
    </citation>
    <scope>NUCLEOTIDE SEQUENCE [LARGE SCALE GENOMIC DNA]</scope>
    <source>
        <strain evidence="3 4">NCTC11661</strain>
    </source>
</reference>
<keyword evidence="2" id="KW-1133">Transmembrane helix</keyword>
<evidence type="ECO:0000313" key="4">
    <source>
        <dbReference type="Proteomes" id="UP000255515"/>
    </source>
</evidence>
<evidence type="ECO:0000313" key="3">
    <source>
        <dbReference type="EMBL" id="SSZ55752.1"/>
    </source>
</evidence>
<gene>
    <name evidence="3" type="ORF">NCTC11661_01150</name>
</gene>
<dbReference type="RefSeq" id="WP_115644183.1">
    <property type="nucleotide sequence ID" value="NZ_UFTJ01000002.1"/>
</dbReference>
<evidence type="ECO:0000256" key="1">
    <source>
        <dbReference type="SAM" id="MobiDB-lite"/>
    </source>
</evidence>
<keyword evidence="2" id="KW-0812">Transmembrane</keyword>
<name>A0A376C106_9FLAO</name>
<feature type="transmembrane region" description="Helical" evidence="2">
    <location>
        <begin position="181"/>
        <end position="210"/>
    </location>
</feature>
<sequence length="359" mass="37231">MAESYVPQNTTVVCTNMTVSTPQMIKIVSPRNVMYTNNTEPFLTEWDNKLSGSFQCKSPGKFWGGLQALALGVAIGAAVVLTGGAAAVVVIAASAVSIGSGAIGLYKMAHDCDATLQEKWKEVHGKVRFNKQYALLNRSFLDCPKKGKITIIMDPVIAQKAANFISNNNNKEGMMQMGSQFVMGAISGITAGVTVAGVAISGALTLALYWPSEAFGDTRFGSENETAASIISGVGGDAVSAGVGAGTKTIGITSEVGGALINSNVGNTVGGLAQYGTGVATGNVSKSLEGALRNYAGHQGLKANNYAGYKGLAGFIANIAIGAWSDTYENNLAEETEFNQRKSDESDKNNGISVIATEI</sequence>
<organism evidence="3 4">
    <name type="scientific">Bergeyella zoohelcum</name>
    <dbReference type="NCBI Taxonomy" id="1015"/>
    <lineage>
        <taxon>Bacteria</taxon>
        <taxon>Pseudomonadati</taxon>
        <taxon>Bacteroidota</taxon>
        <taxon>Flavobacteriia</taxon>
        <taxon>Flavobacteriales</taxon>
        <taxon>Weeksellaceae</taxon>
        <taxon>Bergeyella</taxon>
    </lineage>
</organism>
<protein>
    <recommendedName>
        <fullName evidence="5">DUF4280 domain-containing protein</fullName>
    </recommendedName>
</protein>
<keyword evidence="2" id="KW-0472">Membrane</keyword>
<feature type="transmembrane region" description="Helical" evidence="2">
    <location>
        <begin position="68"/>
        <end position="98"/>
    </location>
</feature>
<dbReference type="Proteomes" id="UP000255515">
    <property type="component" value="Unassembled WGS sequence"/>
</dbReference>
<dbReference type="EMBL" id="UFTJ01000002">
    <property type="protein sequence ID" value="SSZ55752.1"/>
    <property type="molecule type" value="Genomic_DNA"/>
</dbReference>
<evidence type="ECO:0008006" key="5">
    <source>
        <dbReference type="Google" id="ProtNLM"/>
    </source>
</evidence>
<feature type="region of interest" description="Disordered" evidence="1">
    <location>
        <begin position="338"/>
        <end position="359"/>
    </location>
</feature>
<proteinExistence type="predicted"/>
<evidence type="ECO:0000256" key="2">
    <source>
        <dbReference type="SAM" id="Phobius"/>
    </source>
</evidence>